<dbReference type="InterPro" id="IPR045385">
    <property type="entry name" value="DUF6526"/>
</dbReference>
<reference evidence="2 3" key="1">
    <citation type="submission" date="2019-06" db="EMBL/GenBank/DDBJ databases">
        <title>Cerasibacillus sp. nov., isolated from maize field.</title>
        <authorList>
            <person name="Lin S.-Y."/>
            <person name="Tsai C.-F."/>
            <person name="Young C.-C."/>
        </authorList>
    </citation>
    <scope>NUCLEOTIDE SEQUENCE [LARGE SCALE GENOMIC DNA]</scope>
    <source>
        <strain evidence="2 3">CC-CFT480</strain>
    </source>
</reference>
<accession>A0A5C8NI92</accession>
<evidence type="ECO:0000313" key="3">
    <source>
        <dbReference type="Proteomes" id="UP000321574"/>
    </source>
</evidence>
<feature type="transmembrane region" description="Helical" evidence="1">
    <location>
        <begin position="48"/>
        <end position="68"/>
    </location>
</feature>
<name>A0A5C8NI92_9BACI</name>
<protein>
    <recommendedName>
        <fullName evidence="4">ABC transporter permease</fullName>
    </recommendedName>
</protein>
<proteinExistence type="predicted"/>
<keyword evidence="1" id="KW-0812">Transmembrane</keyword>
<dbReference type="Proteomes" id="UP000321574">
    <property type="component" value="Unassembled WGS sequence"/>
</dbReference>
<comment type="caution">
    <text evidence="2">The sequence shown here is derived from an EMBL/GenBank/DDBJ whole genome shotgun (WGS) entry which is preliminary data.</text>
</comment>
<evidence type="ECO:0000313" key="2">
    <source>
        <dbReference type="EMBL" id="TXL61604.1"/>
    </source>
</evidence>
<sequence>MENKGSQSYNKHTRYDPVQHFFWLPVSLITIILTITFTVQSIKNGDMSVSVFILIGLVIMAFIAGFLARRNPLKAQDRIIRLEEQFRYYMLTGKAIDPRLTVQQLIALRFASDEEFPTLAKRTAEKNLSPDIIKKQIKNWRSDAYRI</sequence>
<gene>
    <name evidence="2" type="ORF">FHP05_12995</name>
</gene>
<dbReference type="Pfam" id="PF20136">
    <property type="entry name" value="DUF6526"/>
    <property type="match status" value="1"/>
</dbReference>
<evidence type="ECO:0008006" key="4">
    <source>
        <dbReference type="Google" id="ProtNLM"/>
    </source>
</evidence>
<dbReference type="RefSeq" id="WP_147668970.1">
    <property type="nucleotide sequence ID" value="NZ_VDUW01000011.1"/>
</dbReference>
<keyword evidence="3" id="KW-1185">Reference proteome</keyword>
<dbReference type="AlphaFoldDB" id="A0A5C8NI92"/>
<dbReference type="OrthoDB" id="765463at2"/>
<organism evidence="2 3">
    <name type="scientific">Cerasibacillus terrae</name>
    <dbReference type="NCBI Taxonomy" id="2498845"/>
    <lineage>
        <taxon>Bacteria</taxon>
        <taxon>Bacillati</taxon>
        <taxon>Bacillota</taxon>
        <taxon>Bacilli</taxon>
        <taxon>Bacillales</taxon>
        <taxon>Bacillaceae</taxon>
        <taxon>Cerasibacillus</taxon>
    </lineage>
</organism>
<feature type="transmembrane region" description="Helical" evidence="1">
    <location>
        <begin position="21"/>
        <end position="42"/>
    </location>
</feature>
<keyword evidence="1" id="KW-1133">Transmembrane helix</keyword>
<evidence type="ECO:0000256" key="1">
    <source>
        <dbReference type="SAM" id="Phobius"/>
    </source>
</evidence>
<keyword evidence="1" id="KW-0472">Membrane</keyword>
<dbReference type="EMBL" id="VDUW01000011">
    <property type="protein sequence ID" value="TXL61604.1"/>
    <property type="molecule type" value="Genomic_DNA"/>
</dbReference>